<gene>
    <name evidence="4" type="ORF">J2S55_007088</name>
</gene>
<keyword evidence="5" id="KW-1185">Reference proteome</keyword>
<comment type="similarity">
    <text evidence="2 3">Belongs to the cytochrome P450 family.</text>
</comment>
<evidence type="ECO:0000313" key="4">
    <source>
        <dbReference type="EMBL" id="MDP9867822.1"/>
    </source>
</evidence>
<dbReference type="InterPro" id="IPR017972">
    <property type="entry name" value="Cyt_P450_CS"/>
</dbReference>
<dbReference type="PRINTS" id="PR00463">
    <property type="entry name" value="EP450I"/>
</dbReference>
<keyword evidence="3" id="KW-0503">Monooxygenase</keyword>
<dbReference type="EMBL" id="JAUSRB010000002">
    <property type="protein sequence ID" value="MDP9867822.1"/>
    <property type="molecule type" value="Genomic_DNA"/>
</dbReference>
<dbReference type="InterPro" id="IPR036396">
    <property type="entry name" value="Cyt_P450_sf"/>
</dbReference>
<dbReference type="Proteomes" id="UP001230426">
    <property type="component" value="Unassembled WGS sequence"/>
</dbReference>
<comment type="caution">
    <text evidence="4">The sequence shown here is derived from an EMBL/GenBank/DDBJ whole genome shotgun (WGS) entry which is preliminary data.</text>
</comment>
<sequence>MNAFAEVGRQARGQVVRLDLGPFRPYLVTHPEHVQHVMRNNWTNYLRVGEIWDPMQRFLGTTLAAEGPDWESSRKALHPMFTARHVTSLTGELADVIAERVDLLDEFARSGRSIDATATMADIVVAVNTTFFFGEKGSLEDGERLVRAFDTAIKCSSIRTIMPSVPASVPLPGDRAFANAVKTIDEVVYPLIRKARAASEDSHDVVSALCRARGEGHDGDRKVRDDLVAALVAGTDTTTHTLAWVWPVLQAHPQVAIRLYDEVDQVVGAGPVRPSHIPELRYTKMVLQEVLRLYPSAWILPRVTGASEEIGGVPIDAGSTVFVSPYATHRLDEFWDRPLDFDPERFSPDIDTRRHRYSYFPFGGGPHQCLGQHLFYIVSLLTIATIVSRFRPRVRNPGPFTPFPGVALRPKQKIELGLVPVERSRHTAR</sequence>
<reference evidence="4 5" key="1">
    <citation type="submission" date="2023-07" db="EMBL/GenBank/DDBJ databases">
        <title>Sequencing the genomes of 1000 actinobacteria strains.</title>
        <authorList>
            <person name="Klenk H.-P."/>
        </authorList>
    </citation>
    <scope>NUCLEOTIDE SEQUENCE [LARGE SCALE GENOMIC DNA]</scope>
    <source>
        <strain evidence="4 5">DSM 44109</strain>
    </source>
</reference>
<keyword evidence="3" id="KW-0479">Metal-binding</keyword>
<dbReference type="InterPro" id="IPR002401">
    <property type="entry name" value="Cyt_P450_E_grp-I"/>
</dbReference>
<proteinExistence type="inferred from homology"/>
<accession>A0ABT9REW5</accession>
<dbReference type="SUPFAM" id="SSF48264">
    <property type="entry name" value="Cytochrome P450"/>
    <property type="match status" value="1"/>
</dbReference>
<dbReference type="PANTHER" id="PTHR24305:SF166">
    <property type="entry name" value="CYTOCHROME P450 12A4, MITOCHONDRIAL-RELATED"/>
    <property type="match status" value="1"/>
</dbReference>
<evidence type="ECO:0000313" key="5">
    <source>
        <dbReference type="Proteomes" id="UP001230426"/>
    </source>
</evidence>
<protein>
    <submittedName>
        <fullName evidence="4">Cytochrome P450</fullName>
    </submittedName>
</protein>
<dbReference type="RefSeq" id="WP_370879728.1">
    <property type="nucleotide sequence ID" value="NZ_JAUSRB010000002.1"/>
</dbReference>
<dbReference type="InterPro" id="IPR050121">
    <property type="entry name" value="Cytochrome_P450_monoxygenase"/>
</dbReference>
<organism evidence="4 5">
    <name type="scientific">Streptosporangium brasiliense</name>
    <dbReference type="NCBI Taxonomy" id="47480"/>
    <lineage>
        <taxon>Bacteria</taxon>
        <taxon>Bacillati</taxon>
        <taxon>Actinomycetota</taxon>
        <taxon>Actinomycetes</taxon>
        <taxon>Streptosporangiales</taxon>
        <taxon>Streptosporangiaceae</taxon>
        <taxon>Streptosporangium</taxon>
    </lineage>
</organism>
<dbReference type="Pfam" id="PF00067">
    <property type="entry name" value="p450"/>
    <property type="match status" value="1"/>
</dbReference>
<evidence type="ECO:0000256" key="1">
    <source>
        <dbReference type="ARBA" id="ARBA00001971"/>
    </source>
</evidence>
<dbReference type="InterPro" id="IPR001128">
    <property type="entry name" value="Cyt_P450"/>
</dbReference>
<comment type="cofactor">
    <cofactor evidence="1">
        <name>heme</name>
        <dbReference type="ChEBI" id="CHEBI:30413"/>
    </cofactor>
</comment>
<keyword evidence="3" id="KW-0408">Iron</keyword>
<dbReference type="PROSITE" id="PS00086">
    <property type="entry name" value="CYTOCHROME_P450"/>
    <property type="match status" value="1"/>
</dbReference>
<dbReference type="PRINTS" id="PR00385">
    <property type="entry name" value="P450"/>
</dbReference>
<dbReference type="PANTHER" id="PTHR24305">
    <property type="entry name" value="CYTOCHROME P450"/>
    <property type="match status" value="1"/>
</dbReference>
<evidence type="ECO:0000256" key="3">
    <source>
        <dbReference type="RuleBase" id="RU000461"/>
    </source>
</evidence>
<dbReference type="Gene3D" id="1.10.630.10">
    <property type="entry name" value="Cytochrome P450"/>
    <property type="match status" value="1"/>
</dbReference>
<name>A0ABT9REW5_9ACTN</name>
<evidence type="ECO:0000256" key="2">
    <source>
        <dbReference type="ARBA" id="ARBA00010617"/>
    </source>
</evidence>
<keyword evidence="3" id="KW-0349">Heme</keyword>
<keyword evidence="3" id="KW-0560">Oxidoreductase</keyword>